<comment type="subunit">
    <text evidence="3 13">Homotetramer.</text>
</comment>
<dbReference type="PANTHER" id="PTHR11911">
    <property type="entry name" value="INOSINE-5-MONOPHOSPHATE DEHYDROGENASE RELATED"/>
    <property type="match status" value="1"/>
</dbReference>
<evidence type="ECO:0000256" key="11">
    <source>
        <dbReference type="ARBA" id="ARBA00023122"/>
    </source>
</evidence>
<dbReference type="InterPro" id="IPR001093">
    <property type="entry name" value="IMP_DH_GMPRt"/>
</dbReference>
<dbReference type="SMART" id="SM01240">
    <property type="entry name" value="IMPDH"/>
    <property type="match status" value="1"/>
</dbReference>
<feature type="binding site" evidence="13">
    <location>
        <position position="470"/>
    </location>
    <ligand>
        <name>K(+)</name>
        <dbReference type="ChEBI" id="CHEBI:29103"/>
        <note>ligand shared between two tetrameric partners</note>
    </ligand>
</feature>
<sequence length="489" mass="53087">MLEIVGEAYTFDDVLLVPAYSEVLPKDVDVTTYVTPKIKLNIPLISAAMDTVTESAMAIAMAREGGLGVIHRNMPIELQVREVEKVKKSESGMIFDPVTVSPETPIRKVLKLMEEYKISGIPVVEGPEKRLVGIVTNRDLRFETELDKPVKEVMTKEGLVTAKPGITLDEAVKILHARRIEKLLIVDDNFCLKGLITIKDIEKIKKYPNACKDELGRLRVGAAIGVGKDRLRQAEALLKAGCDILFIDSAHGHSKNVIDTIKEIKYHFPECQLVAGNIATAEAAEALIKAGADGIKVGVGPGSICTTRIVAGAGVPQLTAIHNVAQVAEKYGIPVIADGGIRFSGDITKAIAAGAHAVMIGNLFAGTEEAPGETILYEGRTYKIYRGMGSLSAMFKGGARERYGYEAEDISKFVPEGVEGRVPYRGPVSNMIYQLIGGLRSGMGYCGCKNIAELRKKAKFIKITPAGYRESHVHDVTILREAPNYWVGK</sequence>
<keyword evidence="11 17" id="KW-0129">CBS domain</keyword>
<name>A0A832GNJ7_9BACT</name>
<evidence type="ECO:0000256" key="12">
    <source>
        <dbReference type="ARBA" id="ARBA00048028"/>
    </source>
</evidence>
<feature type="binding site" evidence="13">
    <location>
        <position position="416"/>
    </location>
    <ligand>
        <name>IMP</name>
        <dbReference type="ChEBI" id="CHEBI:58053"/>
    </ligand>
</feature>
<comment type="cofactor">
    <cofactor evidence="1 13">
        <name>K(+)</name>
        <dbReference type="ChEBI" id="CHEBI:29103"/>
    </cofactor>
</comment>
<dbReference type="Pfam" id="PF00571">
    <property type="entry name" value="CBS"/>
    <property type="match status" value="2"/>
</dbReference>
<dbReference type="InterPro" id="IPR015875">
    <property type="entry name" value="IMP_DH/GMP_Rdtase_CS"/>
</dbReference>
<evidence type="ECO:0000256" key="19">
    <source>
        <dbReference type="RuleBase" id="RU003928"/>
    </source>
</evidence>
<feature type="domain" description="CBS" evidence="20">
    <location>
        <begin position="93"/>
        <end position="152"/>
    </location>
</feature>
<feature type="binding site" evidence="15">
    <location>
        <begin position="248"/>
        <end position="250"/>
    </location>
    <ligand>
        <name>NAD(+)</name>
        <dbReference type="ChEBI" id="CHEBI:57540"/>
    </ligand>
</feature>
<evidence type="ECO:0000259" key="20">
    <source>
        <dbReference type="PROSITE" id="PS51371"/>
    </source>
</evidence>
<evidence type="ECO:0000256" key="2">
    <source>
        <dbReference type="ARBA" id="ARBA00005502"/>
    </source>
</evidence>
<dbReference type="EC" id="1.1.1.205" evidence="13 19"/>
<feature type="binding site" evidence="13 15">
    <location>
        <begin position="298"/>
        <end position="300"/>
    </location>
    <ligand>
        <name>NAD(+)</name>
        <dbReference type="ChEBI" id="CHEBI:57540"/>
    </ligand>
</feature>
<feature type="binding site" evidence="13">
    <location>
        <begin position="361"/>
        <end position="362"/>
    </location>
    <ligand>
        <name>IMP</name>
        <dbReference type="ChEBI" id="CHEBI:58053"/>
    </ligand>
</feature>
<evidence type="ECO:0000256" key="3">
    <source>
        <dbReference type="ARBA" id="ARBA00011881"/>
    </source>
</evidence>
<dbReference type="EMBL" id="DSZU01000003">
    <property type="protein sequence ID" value="HGV54479.1"/>
    <property type="molecule type" value="Genomic_DNA"/>
</dbReference>
<dbReference type="PROSITE" id="PS00487">
    <property type="entry name" value="IMP_DH_GMP_RED"/>
    <property type="match status" value="1"/>
</dbReference>
<dbReference type="GO" id="GO:0006183">
    <property type="term" value="P:GTP biosynthetic process"/>
    <property type="evidence" value="ECO:0007669"/>
    <property type="project" value="TreeGrafter"/>
</dbReference>
<gene>
    <name evidence="13 21" type="primary">guaB</name>
    <name evidence="21" type="ORF">ENT73_00130</name>
</gene>
<dbReference type="SMART" id="SM00116">
    <property type="entry name" value="CBS"/>
    <property type="match status" value="2"/>
</dbReference>
<dbReference type="InterPro" id="IPR046342">
    <property type="entry name" value="CBS_dom_sf"/>
</dbReference>
<feature type="binding site" evidence="13">
    <location>
        <position position="303"/>
    </location>
    <ligand>
        <name>IMP</name>
        <dbReference type="ChEBI" id="CHEBI:58053"/>
    </ligand>
</feature>
<keyword evidence="9 13" id="KW-0560">Oxidoreductase</keyword>
<dbReference type="GO" id="GO:0006177">
    <property type="term" value="P:GMP biosynthetic process"/>
    <property type="evidence" value="ECO:0007669"/>
    <property type="project" value="UniProtKB-UniRule"/>
</dbReference>
<feature type="binding site" evidence="13">
    <location>
        <position position="472"/>
    </location>
    <ligand>
        <name>K(+)</name>
        <dbReference type="ChEBI" id="CHEBI:29103"/>
        <note>ligand shared between two tetrameric partners</note>
    </ligand>
</feature>
<keyword evidence="8 13" id="KW-0630">Potassium</keyword>
<proteinExistence type="inferred from homology"/>
<keyword evidence="6 13" id="KW-0332">GMP biosynthesis</keyword>
<feature type="binding site" evidence="13">
    <location>
        <begin position="385"/>
        <end position="389"/>
    </location>
    <ligand>
        <name>IMP</name>
        <dbReference type="ChEBI" id="CHEBI:58053"/>
    </ligand>
</feature>
<comment type="caution">
    <text evidence="13">Lacks conserved residue(s) required for the propagation of feature annotation.</text>
</comment>
<dbReference type="SUPFAM" id="SSF51412">
    <property type="entry name" value="Inosine monophosphate dehydrogenase (IMPDH)"/>
    <property type="match status" value="1"/>
</dbReference>
<keyword evidence="10 13" id="KW-0520">NAD</keyword>
<dbReference type="InterPro" id="IPR005990">
    <property type="entry name" value="IMP_DH"/>
</dbReference>
<evidence type="ECO:0000313" key="21">
    <source>
        <dbReference type="EMBL" id="HGV54479.1"/>
    </source>
</evidence>
<dbReference type="Pfam" id="PF00478">
    <property type="entry name" value="IMPDH"/>
    <property type="match status" value="1"/>
</dbReference>
<evidence type="ECO:0000256" key="7">
    <source>
        <dbReference type="ARBA" id="ARBA00022755"/>
    </source>
</evidence>
<dbReference type="GO" id="GO:0046872">
    <property type="term" value="F:metal ion binding"/>
    <property type="evidence" value="ECO:0007669"/>
    <property type="project" value="UniProtKB-UniRule"/>
</dbReference>
<evidence type="ECO:0000256" key="16">
    <source>
        <dbReference type="PIRSR" id="PIRSR000130-4"/>
    </source>
</evidence>
<evidence type="ECO:0000256" key="10">
    <source>
        <dbReference type="ARBA" id="ARBA00023027"/>
    </source>
</evidence>
<evidence type="ECO:0000256" key="15">
    <source>
        <dbReference type="PIRSR" id="PIRSR000130-3"/>
    </source>
</evidence>
<evidence type="ECO:0000256" key="5">
    <source>
        <dbReference type="ARBA" id="ARBA00022737"/>
    </source>
</evidence>
<comment type="caution">
    <text evidence="21">The sequence shown here is derived from an EMBL/GenBank/DDBJ whole genome shotgun (WGS) entry which is preliminary data.</text>
</comment>
<dbReference type="InterPro" id="IPR000644">
    <property type="entry name" value="CBS_dom"/>
</dbReference>
<evidence type="ECO:0000256" key="13">
    <source>
        <dbReference type="HAMAP-Rule" id="MF_01964"/>
    </source>
</evidence>
<dbReference type="FunFam" id="3.20.20.70:FF:000003">
    <property type="entry name" value="GMP reductase"/>
    <property type="match status" value="1"/>
</dbReference>
<dbReference type="GO" id="GO:0003938">
    <property type="term" value="F:IMP dehydrogenase activity"/>
    <property type="evidence" value="ECO:0007669"/>
    <property type="project" value="UniProtKB-UniRule"/>
</dbReference>
<feature type="binding site" description="in other chain" evidence="13 16">
    <location>
        <position position="300"/>
    </location>
    <ligand>
        <name>K(+)</name>
        <dbReference type="ChEBI" id="CHEBI:29103"/>
        <note>ligand shared between two tetrameric partners</note>
    </ligand>
</feature>
<dbReference type="PANTHER" id="PTHR11911:SF111">
    <property type="entry name" value="INOSINE-5'-MONOPHOSPHATE DEHYDROGENASE"/>
    <property type="match status" value="1"/>
</dbReference>
<evidence type="ECO:0000256" key="8">
    <source>
        <dbReference type="ARBA" id="ARBA00022958"/>
    </source>
</evidence>
<accession>A0A832GNJ7</accession>
<keyword evidence="7 13" id="KW-0658">Purine biosynthesis</keyword>
<feature type="active site" description="Thioimidate intermediate" evidence="13 14">
    <location>
        <position position="305"/>
    </location>
</feature>
<evidence type="ECO:0000256" key="4">
    <source>
        <dbReference type="ARBA" id="ARBA00022723"/>
    </source>
</evidence>
<feature type="binding site" description="in other chain" evidence="13 16">
    <location>
        <position position="302"/>
    </location>
    <ligand>
        <name>K(+)</name>
        <dbReference type="ChEBI" id="CHEBI:29103"/>
        <note>ligand shared between two tetrameric partners</note>
    </ligand>
</feature>
<dbReference type="AlphaFoldDB" id="A0A832GNJ7"/>
<comment type="catalytic activity">
    <reaction evidence="12 13 19">
        <text>IMP + NAD(+) + H2O = XMP + NADH + H(+)</text>
        <dbReference type="Rhea" id="RHEA:11708"/>
        <dbReference type="ChEBI" id="CHEBI:15377"/>
        <dbReference type="ChEBI" id="CHEBI:15378"/>
        <dbReference type="ChEBI" id="CHEBI:57464"/>
        <dbReference type="ChEBI" id="CHEBI:57540"/>
        <dbReference type="ChEBI" id="CHEBI:57945"/>
        <dbReference type="ChEBI" id="CHEBI:58053"/>
        <dbReference type="EC" id="1.1.1.205"/>
    </reaction>
</comment>
<evidence type="ECO:0000256" key="6">
    <source>
        <dbReference type="ARBA" id="ARBA00022749"/>
    </source>
</evidence>
<feature type="active site" description="Proton acceptor" evidence="13 14">
    <location>
        <position position="402"/>
    </location>
</feature>
<dbReference type="SUPFAM" id="SSF54631">
    <property type="entry name" value="CBS-domain pair"/>
    <property type="match status" value="1"/>
</dbReference>
<evidence type="ECO:0000256" key="14">
    <source>
        <dbReference type="PIRSR" id="PIRSR000130-1"/>
    </source>
</evidence>
<protein>
    <recommendedName>
        <fullName evidence="13 19">Inosine-5'-monophosphate dehydrogenase</fullName>
        <shortName evidence="13">IMP dehydrogenase</shortName>
        <shortName evidence="13">IMPD</shortName>
        <shortName evidence="13">IMPDH</shortName>
        <ecNumber evidence="13 19">1.1.1.205</ecNumber>
    </recommendedName>
</protein>
<dbReference type="Gene3D" id="3.20.20.70">
    <property type="entry name" value="Aldolase class I"/>
    <property type="match status" value="1"/>
</dbReference>
<comment type="similarity">
    <text evidence="2 13 18">Belongs to the IMPDH/GMPR family.</text>
</comment>
<dbReference type="PIRSF" id="PIRSF000130">
    <property type="entry name" value="IMPDH"/>
    <property type="match status" value="1"/>
</dbReference>
<dbReference type="PROSITE" id="PS51371">
    <property type="entry name" value="CBS"/>
    <property type="match status" value="2"/>
</dbReference>
<dbReference type="InterPro" id="IPR013785">
    <property type="entry name" value="Aldolase_TIM"/>
</dbReference>
<keyword evidence="5" id="KW-0677">Repeat</keyword>
<evidence type="ECO:0000256" key="17">
    <source>
        <dbReference type="PROSITE-ProRule" id="PRU00703"/>
    </source>
</evidence>
<dbReference type="GO" id="GO:0000166">
    <property type="term" value="F:nucleotide binding"/>
    <property type="evidence" value="ECO:0007669"/>
    <property type="project" value="UniProtKB-UniRule"/>
</dbReference>
<evidence type="ECO:0000256" key="1">
    <source>
        <dbReference type="ARBA" id="ARBA00001958"/>
    </source>
</evidence>
<comment type="function">
    <text evidence="13">Catalyzes the conversion of inosine 5'-phosphate (IMP) to xanthosine 5'-phosphate (XMP), the first committed and rate-limiting step in the de novo synthesis of guanine nucleotides, and therefore plays an important role in the regulation of cell growth.</text>
</comment>
<comment type="pathway">
    <text evidence="13 19">Purine metabolism; XMP biosynthesis via de novo pathway; XMP from IMP: step 1/1.</text>
</comment>
<keyword evidence="4 13" id="KW-0479">Metal-binding</keyword>
<comment type="activity regulation">
    <text evidence="13">Mycophenolic acid (MPA) is a non-competitive inhibitor that prevents formation of the closed enzyme conformation by binding to the same site as the amobile flap. In contrast, mizoribine monophosphate (MZP) is a competitive inhibitor that induces the closed conformation. MPA is a potent inhibitor of mammalian IMPDHs but a poor inhibitor of the bacterial enzymes. MZP is a more potent inhibitor of bacterial IMPDH.</text>
</comment>
<dbReference type="CDD" id="cd04601">
    <property type="entry name" value="CBS_pair_IMPDH"/>
    <property type="match status" value="1"/>
</dbReference>
<evidence type="ECO:0000256" key="9">
    <source>
        <dbReference type="ARBA" id="ARBA00023002"/>
    </source>
</evidence>
<evidence type="ECO:0000256" key="18">
    <source>
        <dbReference type="RuleBase" id="RU003927"/>
    </source>
</evidence>
<feature type="binding site" description="in other chain" evidence="13 16">
    <location>
        <position position="305"/>
    </location>
    <ligand>
        <name>K(+)</name>
        <dbReference type="ChEBI" id="CHEBI:29103"/>
        <note>ligand shared between two tetrameric partners</note>
    </ligand>
</feature>
<organism evidence="21">
    <name type="scientific">Caldimicrobium thiodismutans</name>
    <dbReference type="NCBI Taxonomy" id="1653476"/>
    <lineage>
        <taxon>Bacteria</taxon>
        <taxon>Pseudomonadati</taxon>
        <taxon>Thermodesulfobacteriota</taxon>
        <taxon>Thermodesulfobacteria</taxon>
        <taxon>Thermodesulfobacteriales</taxon>
        <taxon>Thermodesulfobacteriaceae</taxon>
        <taxon>Caldimicrobium</taxon>
    </lineage>
</organism>
<feature type="binding site" evidence="13">
    <location>
        <begin position="338"/>
        <end position="340"/>
    </location>
    <ligand>
        <name>IMP</name>
        <dbReference type="ChEBI" id="CHEBI:58053"/>
    </ligand>
</feature>
<dbReference type="UniPathway" id="UPA00601">
    <property type="reaction ID" value="UER00295"/>
</dbReference>
<feature type="domain" description="CBS" evidence="20">
    <location>
        <begin position="154"/>
        <end position="214"/>
    </location>
</feature>
<dbReference type="NCBIfam" id="TIGR01302">
    <property type="entry name" value="IMP_dehydrog"/>
    <property type="match status" value="1"/>
</dbReference>
<feature type="binding site" evidence="13">
    <location>
        <position position="248"/>
    </location>
    <ligand>
        <name>NAD(+)</name>
        <dbReference type="ChEBI" id="CHEBI:57540"/>
    </ligand>
</feature>
<dbReference type="HAMAP" id="MF_01964">
    <property type="entry name" value="IMPDH"/>
    <property type="match status" value="1"/>
</dbReference>
<feature type="binding site" evidence="13">
    <location>
        <position position="471"/>
    </location>
    <ligand>
        <name>K(+)</name>
        <dbReference type="ChEBI" id="CHEBI:29103"/>
        <note>ligand shared between two tetrameric partners</note>
    </ligand>
</feature>
<dbReference type="CDD" id="cd00381">
    <property type="entry name" value="IMPDH"/>
    <property type="match status" value="1"/>
</dbReference>
<reference evidence="21" key="1">
    <citation type="journal article" date="2020" name="mSystems">
        <title>Genome- and Community-Level Interaction Insights into Carbon Utilization and Element Cycling Functions of Hydrothermarchaeota in Hydrothermal Sediment.</title>
        <authorList>
            <person name="Zhou Z."/>
            <person name="Liu Y."/>
            <person name="Xu W."/>
            <person name="Pan J."/>
            <person name="Luo Z.H."/>
            <person name="Li M."/>
        </authorList>
    </citation>
    <scope>NUCLEOTIDE SEQUENCE [LARGE SCALE GENOMIC DNA]</scope>
    <source>
        <strain evidence="21">SpSt-605</strain>
    </source>
</reference>